<proteinExistence type="predicted"/>
<organism evidence="4">
    <name type="scientific">uncultured Caudovirales phage</name>
    <dbReference type="NCBI Taxonomy" id="2100421"/>
    <lineage>
        <taxon>Viruses</taxon>
        <taxon>Duplodnaviria</taxon>
        <taxon>Heunggongvirae</taxon>
        <taxon>Uroviricota</taxon>
        <taxon>Caudoviricetes</taxon>
        <taxon>Peduoviridae</taxon>
        <taxon>Maltschvirus</taxon>
        <taxon>Maltschvirus maltsch</taxon>
    </lineage>
</organism>
<evidence type="ECO:0000313" key="1">
    <source>
        <dbReference type="EMBL" id="CAB4174367.1"/>
    </source>
</evidence>
<evidence type="ECO:0000313" key="5">
    <source>
        <dbReference type="EMBL" id="CAB5230812.1"/>
    </source>
</evidence>
<sequence length="99" mass="11435">MKVTITYHDGDSFTVEEVVKQAVHNYGKSASINIMPDSTKPHDLIYFGLQQIITHEQLSMLYDDKFGYQSSIQKLRNEVLYKVQEIIDQVIIDNEAKVE</sequence>
<name>A0A6J5SQF4_9CAUD</name>
<accession>A0A6J5SQF4</accession>
<protein>
    <submittedName>
        <fullName evidence="4">Uncharacterized protein</fullName>
    </submittedName>
</protein>
<dbReference type="EMBL" id="LR797435">
    <property type="protein sequence ID" value="CAB4216186.1"/>
    <property type="molecule type" value="Genomic_DNA"/>
</dbReference>
<evidence type="ECO:0000313" key="2">
    <source>
        <dbReference type="EMBL" id="CAB4185624.1"/>
    </source>
</evidence>
<reference evidence="4" key="1">
    <citation type="submission" date="2020-05" db="EMBL/GenBank/DDBJ databases">
        <authorList>
            <person name="Chiriac C."/>
            <person name="Salcher M."/>
            <person name="Ghai R."/>
            <person name="Kavagutti S V."/>
        </authorList>
    </citation>
    <scope>NUCLEOTIDE SEQUENCE</scope>
</reference>
<dbReference type="EMBL" id="LR797194">
    <property type="protein sequence ID" value="CAB4193202.1"/>
    <property type="molecule type" value="Genomic_DNA"/>
</dbReference>
<dbReference type="EMBL" id="LR797079">
    <property type="protein sequence ID" value="CAB4185624.1"/>
    <property type="molecule type" value="Genomic_DNA"/>
</dbReference>
<dbReference type="EMBL" id="LR798422">
    <property type="protein sequence ID" value="CAB5230812.1"/>
    <property type="molecule type" value="Genomic_DNA"/>
</dbReference>
<dbReference type="EMBL" id="LR796912">
    <property type="protein sequence ID" value="CAB4174367.1"/>
    <property type="molecule type" value="Genomic_DNA"/>
</dbReference>
<evidence type="ECO:0000313" key="3">
    <source>
        <dbReference type="EMBL" id="CAB4193202.1"/>
    </source>
</evidence>
<evidence type="ECO:0000313" key="4">
    <source>
        <dbReference type="EMBL" id="CAB4216186.1"/>
    </source>
</evidence>
<gene>
    <name evidence="2" type="ORF">UFOVP1123_110</name>
    <name evidence="3" type="ORF">UFOVP1239_40</name>
    <name evidence="4" type="ORF">UFOVP1484_114</name>
    <name evidence="5" type="ORF">UFOVP1577_120</name>
    <name evidence="1" type="ORF">UFOVP961_40</name>
</gene>